<evidence type="ECO:0000256" key="5">
    <source>
        <dbReference type="ARBA" id="ARBA00022741"/>
    </source>
</evidence>
<evidence type="ECO:0000256" key="2">
    <source>
        <dbReference type="ARBA" id="ARBA00012118"/>
    </source>
</evidence>
<dbReference type="GO" id="GO:0046104">
    <property type="term" value="P:thymidine metabolic process"/>
    <property type="evidence" value="ECO:0007669"/>
    <property type="project" value="TreeGrafter"/>
</dbReference>
<proteinExistence type="inferred from homology"/>
<dbReference type="GO" id="GO:0005524">
    <property type="term" value="F:ATP binding"/>
    <property type="evidence" value="ECO:0007669"/>
    <property type="project" value="UniProtKB-KW"/>
</dbReference>
<dbReference type="PROSITE" id="PS00603">
    <property type="entry name" value="TK_CELLULAR_TYPE"/>
    <property type="match status" value="1"/>
</dbReference>
<evidence type="ECO:0000313" key="8">
    <source>
        <dbReference type="EMBL" id="SVD91619.1"/>
    </source>
</evidence>
<evidence type="ECO:0000256" key="6">
    <source>
        <dbReference type="ARBA" id="ARBA00022777"/>
    </source>
</evidence>
<dbReference type="Gene3D" id="3.30.60.20">
    <property type="match status" value="1"/>
</dbReference>
<dbReference type="GO" id="GO:0004797">
    <property type="term" value="F:thymidine kinase activity"/>
    <property type="evidence" value="ECO:0007669"/>
    <property type="project" value="UniProtKB-EC"/>
</dbReference>
<dbReference type="SUPFAM" id="SSF57716">
    <property type="entry name" value="Glucocorticoid receptor-like (DNA-binding domain)"/>
    <property type="match status" value="1"/>
</dbReference>
<dbReference type="InterPro" id="IPR001267">
    <property type="entry name" value="Thymidine_kinase"/>
</dbReference>
<dbReference type="PANTHER" id="PTHR11441:SF0">
    <property type="entry name" value="THYMIDINE KINASE, CYTOSOLIC"/>
    <property type="match status" value="1"/>
</dbReference>
<accession>A0A382Z8V6</accession>
<dbReference type="GO" id="GO:0071897">
    <property type="term" value="P:DNA biosynthetic process"/>
    <property type="evidence" value="ECO:0007669"/>
    <property type="project" value="UniProtKB-KW"/>
</dbReference>
<dbReference type="NCBIfam" id="NF003300">
    <property type="entry name" value="PRK04296.1-5"/>
    <property type="match status" value="1"/>
</dbReference>
<reference evidence="8" key="1">
    <citation type="submission" date="2018-05" db="EMBL/GenBank/DDBJ databases">
        <authorList>
            <person name="Lanie J.A."/>
            <person name="Ng W.-L."/>
            <person name="Kazmierczak K.M."/>
            <person name="Andrzejewski T.M."/>
            <person name="Davidsen T.M."/>
            <person name="Wayne K.J."/>
            <person name="Tettelin H."/>
            <person name="Glass J.I."/>
            <person name="Rusch D."/>
            <person name="Podicherti R."/>
            <person name="Tsui H.-C.T."/>
            <person name="Winkler M.E."/>
        </authorList>
    </citation>
    <scope>NUCLEOTIDE SEQUENCE</scope>
</reference>
<evidence type="ECO:0000256" key="1">
    <source>
        <dbReference type="ARBA" id="ARBA00007587"/>
    </source>
</evidence>
<dbReference type="Pfam" id="PF00265">
    <property type="entry name" value="TK"/>
    <property type="match status" value="1"/>
</dbReference>
<dbReference type="SUPFAM" id="SSF52540">
    <property type="entry name" value="P-loop containing nucleoside triphosphate hydrolases"/>
    <property type="match status" value="1"/>
</dbReference>
<dbReference type="PIRSF" id="PIRSF035805">
    <property type="entry name" value="TK_cell"/>
    <property type="match status" value="1"/>
</dbReference>
<keyword evidence="4" id="KW-0808">Transferase</keyword>
<dbReference type="EMBL" id="UINC01181765">
    <property type="protein sequence ID" value="SVD91619.1"/>
    <property type="molecule type" value="Genomic_DNA"/>
</dbReference>
<dbReference type="GO" id="GO:0005829">
    <property type="term" value="C:cytosol"/>
    <property type="evidence" value="ECO:0007669"/>
    <property type="project" value="TreeGrafter"/>
</dbReference>
<evidence type="ECO:0000256" key="3">
    <source>
        <dbReference type="ARBA" id="ARBA00022634"/>
    </source>
</evidence>
<evidence type="ECO:0000256" key="7">
    <source>
        <dbReference type="ARBA" id="ARBA00022840"/>
    </source>
</evidence>
<organism evidence="8">
    <name type="scientific">marine metagenome</name>
    <dbReference type="NCBI Taxonomy" id="408172"/>
    <lineage>
        <taxon>unclassified sequences</taxon>
        <taxon>metagenomes</taxon>
        <taxon>ecological metagenomes</taxon>
    </lineage>
</organism>
<name>A0A382Z8V6_9ZZZZ</name>
<dbReference type="Gene3D" id="3.40.50.300">
    <property type="entry name" value="P-loop containing nucleotide triphosphate hydrolases"/>
    <property type="match status" value="1"/>
</dbReference>
<dbReference type="InterPro" id="IPR020633">
    <property type="entry name" value="Thymidine_kinase_CS"/>
</dbReference>
<dbReference type="EC" id="2.7.1.21" evidence="2"/>
<dbReference type="AlphaFoldDB" id="A0A382Z8V6"/>
<keyword evidence="5" id="KW-0547">Nucleotide-binding</keyword>
<gene>
    <name evidence="8" type="ORF">METZ01_LOCUS444473</name>
</gene>
<protein>
    <recommendedName>
        <fullName evidence="2">thymidine kinase</fullName>
        <ecNumber evidence="2">2.7.1.21</ecNumber>
    </recommendedName>
</protein>
<sequence>MNAGKSTALLQANHNYHERGMRTLLFTAKADTRFGERTIASRIGIEAEAVPFSETDDLLTVIRDAHSSEHLDCVLFDEAQFLTKEQVGELGSVADDLRIPVLAYGLRTDFQGELFEGSQYLLAWADDIKEIKTVCHCGKKATMNARIDESGKKVLDGEQVEIGGNERYVSLCRRCYSRSETTPTTES</sequence>
<comment type="similarity">
    <text evidence="1">Belongs to the thymidine kinase family.</text>
</comment>
<keyword evidence="3" id="KW-0237">DNA synthesis</keyword>
<dbReference type="PANTHER" id="PTHR11441">
    <property type="entry name" value="THYMIDINE KINASE"/>
    <property type="match status" value="1"/>
</dbReference>
<dbReference type="HAMAP" id="MF_00124">
    <property type="entry name" value="Thymidine_kinase"/>
    <property type="match status" value="1"/>
</dbReference>
<evidence type="ECO:0000256" key="4">
    <source>
        <dbReference type="ARBA" id="ARBA00022679"/>
    </source>
</evidence>
<dbReference type="InterPro" id="IPR027417">
    <property type="entry name" value="P-loop_NTPase"/>
</dbReference>
<keyword evidence="6" id="KW-0418">Kinase</keyword>
<keyword evidence="7" id="KW-0067">ATP-binding</keyword>